<keyword evidence="1 6" id="KW-0597">Phosphoprotein</keyword>
<organism evidence="10 11">
    <name type="scientific">Burkholderia pseudomultivorans</name>
    <dbReference type="NCBI Taxonomy" id="1207504"/>
    <lineage>
        <taxon>Bacteria</taxon>
        <taxon>Pseudomonadati</taxon>
        <taxon>Pseudomonadota</taxon>
        <taxon>Betaproteobacteria</taxon>
        <taxon>Burkholderiales</taxon>
        <taxon>Burkholderiaceae</taxon>
        <taxon>Burkholderia</taxon>
        <taxon>Burkholderia cepacia complex</taxon>
    </lineage>
</organism>
<dbReference type="EMBL" id="LPJR01000027">
    <property type="protein sequence ID" value="KWF30447.1"/>
    <property type="molecule type" value="Genomic_DNA"/>
</dbReference>
<dbReference type="InterPro" id="IPR039420">
    <property type="entry name" value="WalR-like"/>
</dbReference>
<name>A0A132EHS0_9BURK</name>
<evidence type="ECO:0000256" key="1">
    <source>
        <dbReference type="ARBA" id="ARBA00022553"/>
    </source>
</evidence>
<evidence type="ECO:0000256" key="6">
    <source>
        <dbReference type="PROSITE-ProRule" id="PRU00169"/>
    </source>
</evidence>
<evidence type="ECO:0000256" key="3">
    <source>
        <dbReference type="ARBA" id="ARBA00023015"/>
    </source>
</evidence>
<evidence type="ECO:0000256" key="4">
    <source>
        <dbReference type="ARBA" id="ARBA00023125"/>
    </source>
</evidence>
<dbReference type="GO" id="GO:0000156">
    <property type="term" value="F:phosphorelay response regulator activity"/>
    <property type="evidence" value="ECO:0007669"/>
    <property type="project" value="TreeGrafter"/>
</dbReference>
<gene>
    <name evidence="10" type="ORF">WT56_13530</name>
</gene>
<dbReference type="OrthoDB" id="9802426at2"/>
<dbReference type="PANTHER" id="PTHR48111">
    <property type="entry name" value="REGULATOR OF RPOS"/>
    <property type="match status" value="1"/>
</dbReference>
<evidence type="ECO:0000256" key="2">
    <source>
        <dbReference type="ARBA" id="ARBA00023012"/>
    </source>
</evidence>
<comment type="caution">
    <text evidence="10">The sequence shown here is derived from an EMBL/GenBank/DDBJ whole genome shotgun (WGS) entry which is preliminary data.</text>
</comment>
<dbReference type="Gene3D" id="3.40.50.2300">
    <property type="match status" value="1"/>
</dbReference>
<keyword evidence="3" id="KW-0805">Transcription regulation</keyword>
<dbReference type="Proteomes" id="UP000062912">
    <property type="component" value="Unassembled WGS sequence"/>
</dbReference>
<dbReference type="Gene3D" id="6.10.250.690">
    <property type="match status" value="1"/>
</dbReference>
<feature type="domain" description="OmpR/PhoB-type" evidence="9">
    <location>
        <begin position="124"/>
        <end position="221"/>
    </location>
</feature>
<dbReference type="GO" id="GO:0000976">
    <property type="term" value="F:transcription cis-regulatory region binding"/>
    <property type="evidence" value="ECO:0007669"/>
    <property type="project" value="TreeGrafter"/>
</dbReference>
<dbReference type="Pfam" id="PF00072">
    <property type="entry name" value="Response_reg"/>
    <property type="match status" value="1"/>
</dbReference>
<dbReference type="FunFam" id="1.10.10.10:FF:000005">
    <property type="entry name" value="Two-component system response regulator"/>
    <property type="match status" value="1"/>
</dbReference>
<evidence type="ECO:0000256" key="5">
    <source>
        <dbReference type="ARBA" id="ARBA00023163"/>
    </source>
</evidence>
<keyword evidence="5" id="KW-0804">Transcription</keyword>
<dbReference type="SMART" id="SM00448">
    <property type="entry name" value="REC"/>
    <property type="match status" value="1"/>
</dbReference>
<dbReference type="InterPro" id="IPR001867">
    <property type="entry name" value="OmpR/PhoB-type_DNA-bd"/>
</dbReference>
<evidence type="ECO:0000256" key="7">
    <source>
        <dbReference type="PROSITE-ProRule" id="PRU01091"/>
    </source>
</evidence>
<evidence type="ECO:0000259" key="9">
    <source>
        <dbReference type="PROSITE" id="PS51755"/>
    </source>
</evidence>
<evidence type="ECO:0000259" key="8">
    <source>
        <dbReference type="PROSITE" id="PS50110"/>
    </source>
</evidence>
<dbReference type="FunFam" id="3.40.50.2300:FF:000002">
    <property type="entry name" value="DNA-binding response regulator PhoP"/>
    <property type="match status" value="1"/>
</dbReference>
<accession>A0A132EHS0</accession>
<dbReference type="GO" id="GO:0005829">
    <property type="term" value="C:cytosol"/>
    <property type="evidence" value="ECO:0007669"/>
    <property type="project" value="TreeGrafter"/>
</dbReference>
<dbReference type="PROSITE" id="PS50110">
    <property type="entry name" value="RESPONSE_REGULATORY"/>
    <property type="match status" value="1"/>
</dbReference>
<dbReference type="RefSeq" id="WP_060241225.1">
    <property type="nucleotide sequence ID" value="NZ_LPJR01000027.1"/>
</dbReference>
<keyword evidence="2" id="KW-0902">Two-component regulatory system</keyword>
<dbReference type="CDD" id="cd17624">
    <property type="entry name" value="REC_OmpR_PmrA-like"/>
    <property type="match status" value="1"/>
</dbReference>
<dbReference type="GO" id="GO:0032993">
    <property type="term" value="C:protein-DNA complex"/>
    <property type="evidence" value="ECO:0007669"/>
    <property type="project" value="TreeGrafter"/>
</dbReference>
<dbReference type="CDD" id="cd00383">
    <property type="entry name" value="trans_reg_C"/>
    <property type="match status" value="1"/>
</dbReference>
<dbReference type="AlphaFoldDB" id="A0A132EHS0"/>
<feature type="domain" description="Response regulatory" evidence="8">
    <location>
        <begin position="2"/>
        <end position="116"/>
    </location>
</feature>
<dbReference type="InterPro" id="IPR011006">
    <property type="entry name" value="CheY-like_superfamily"/>
</dbReference>
<proteinExistence type="predicted"/>
<reference evidence="10 11" key="1">
    <citation type="submission" date="2015-11" db="EMBL/GenBank/DDBJ databases">
        <title>Expanding the genomic diversity of Burkholderia species for the development of highly accurate diagnostics.</title>
        <authorList>
            <person name="Sahl J."/>
            <person name="Keim P."/>
            <person name="Wagner D."/>
        </authorList>
    </citation>
    <scope>NUCLEOTIDE SEQUENCE [LARGE SCALE GENOMIC DNA]</scope>
    <source>
        <strain evidence="10 11">MSMB368WGS</strain>
    </source>
</reference>
<dbReference type="PANTHER" id="PTHR48111:SF36">
    <property type="entry name" value="TRANSCRIPTIONAL REGULATORY PROTEIN CUTR"/>
    <property type="match status" value="1"/>
</dbReference>
<dbReference type="GO" id="GO:0006355">
    <property type="term" value="P:regulation of DNA-templated transcription"/>
    <property type="evidence" value="ECO:0007669"/>
    <property type="project" value="InterPro"/>
</dbReference>
<dbReference type="InterPro" id="IPR001789">
    <property type="entry name" value="Sig_transdc_resp-reg_receiver"/>
</dbReference>
<protein>
    <submittedName>
        <fullName evidence="10">Two-component system response regulator</fullName>
    </submittedName>
</protein>
<dbReference type="Pfam" id="PF00486">
    <property type="entry name" value="Trans_reg_C"/>
    <property type="match status" value="1"/>
</dbReference>
<dbReference type="SMART" id="SM00862">
    <property type="entry name" value="Trans_reg_C"/>
    <property type="match status" value="1"/>
</dbReference>
<dbReference type="SUPFAM" id="SSF52172">
    <property type="entry name" value="CheY-like"/>
    <property type="match status" value="1"/>
</dbReference>
<feature type="DNA-binding region" description="OmpR/PhoB-type" evidence="7">
    <location>
        <begin position="124"/>
        <end position="221"/>
    </location>
</feature>
<evidence type="ECO:0000313" key="10">
    <source>
        <dbReference type="EMBL" id="KWF30447.1"/>
    </source>
</evidence>
<dbReference type="PROSITE" id="PS51755">
    <property type="entry name" value="OMPR_PHOB"/>
    <property type="match status" value="1"/>
</dbReference>
<dbReference type="Gene3D" id="1.10.10.10">
    <property type="entry name" value="Winged helix-like DNA-binding domain superfamily/Winged helix DNA-binding domain"/>
    <property type="match status" value="1"/>
</dbReference>
<sequence length="221" mass="25203">MKILILEDQPKLGQFLKQALSEHAYTVTWAKTCAEAQEMLCESGYDAILLDLGLPDGDGLDLLRQWRRAGFNEPVLILSARDAVEDRVTGLDVGADDYLPKPFSLEELLARLRSLLRRHSTVKETVLQHRDIKLDLLGHTVHVKEKPIDLTGREFALLELFLQNPGRVLPRTLIAEKIWNSHYDVDTNLLDVYMSRLRNKFEALLGEQLFKTVRGVGYQLV</sequence>
<evidence type="ECO:0000313" key="11">
    <source>
        <dbReference type="Proteomes" id="UP000062912"/>
    </source>
</evidence>
<keyword evidence="4 7" id="KW-0238">DNA-binding</keyword>
<feature type="modified residue" description="4-aspartylphosphate" evidence="6">
    <location>
        <position position="51"/>
    </location>
</feature>
<dbReference type="InterPro" id="IPR036388">
    <property type="entry name" value="WH-like_DNA-bd_sf"/>
</dbReference>